<dbReference type="Proteomes" id="UP000179352">
    <property type="component" value="Unassembled WGS sequence"/>
</dbReference>
<protein>
    <recommendedName>
        <fullName evidence="5">IPT/TIG domain-containing protein</fullName>
    </recommendedName>
</protein>
<keyword evidence="1" id="KW-1133">Transmembrane helix</keyword>
<keyword evidence="1" id="KW-0812">Transmembrane</keyword>
<dbReference type="SUPFAM" id="SSF81296">
    <property type="entry name" value="E set domains"/>
    <property type="match status" value="1"/>
</dbReference>
<dbReference type="AlphaFoldDB" id="A0A1F6WVA4"/>
<feature type="signal peptide" evidence="2">
    <location>
        <begin position="1"/>
        <end position="18"/>
    </location>
</feature>
<evidence type="ECO:0008006" key="5">
    <source>
        <dbReference type="Google" id="ProtNLM"/>
    </source>
</evidence>
<gene>
    <name evidence="3" type="ORF">A3A01_00125</name>
</gene>
<organism evidence="3 4">
    <name type="scientific">Candidatus Nomurabacteria bacterium RIFCSPLOWO2_01_FULL_39_17</name>
    <dbReference type="NCBI Taxonomy" id="1801770"/>
    <lineage>
        <taxon>Bacteria</taxon>
        <taxon>Candidatus Nomuraibacteriota</taxon>
    </lineage>
</organism>
<evidence type="ECO:0000256" key="2">
    <source>
        <dbReference type="SAM" id="SignalP"/>
    </source>
</evidence>
<sequence>MIILAFTFGLFWSLPAYARIEADSTGASGVTGDGYDYGGPNYYPNGYPNGYPYGNQNPRPVIFMLNPSSVNRNSGPFTAGITGNYFMPGAIAKLNGSNRTTTYISSTYLQMQLSYADTTGSGDYLVTVYNPTPGGGLSNSAMLNISGTQVSGPITATATPTTTAKKTTTSTSTVAKSATTNGLEANVLSSGFLPSNIIQWLLFLLLVLLVIVFWRKIYISDKEKETPLKHA</sequence>
<feature type="transmembrane region" description="Helical" evidence="1">
    <location>
        <begin position="197"/>
        <end position="214"/>
    </location>
</feature>
<evidence type="ECO:0000313" key="4">
    <source>
        <dbReference type="Proteomes" id="UP000179352"/>
    </source>
</evidence>
<dbReference type="STRING" id="1801770.A3A01_00125"/>
<evidence type="ECO:0000256" key="1">
    <source>
        <dbReference type="SAM" id="Phobius"/>
    </source>
</evidence>
<feature type="chain" id="PRO_5009225762" description="IPT/TIG domain-containing protein" evidence="2">
    <location>
        <begin position="19"/>
        <end position="231"/>
    </location>
</feature>
<evidence type="ECO:0000313" key="3">
    <source>
        <dbReference type="EMBL" id="OGI85744.1"/>
    </source>
</evidence>
<reference evidence="3 4" key="1">
    <citation type="journal article" date="2016" name="Nat. Commun.">
        <title>Thousands of microbial genomes shed light on interconnected biogeochemical processes in an aquifer system.</title>
        <authorList>
            <person name="Anantharaman K."/>
            <person name="Brown C.T."/>
            <person name="Hug L.A."/>
            <person name="Sharon I."/>
            <person name="Castelle C.J."/>
            <person name="Probst A.J."/>
            <person name="Thomas B.C."/>
            <person name="Singh A."/>
            <person name="Wilkins M.J."/>
            <person name="Karaoz U."/>
            <person name="Brodie E.L."/>
            <person name="Williams K.H."/>
            <person name="Hubbard S.S."/>
            <person name="Banfield J.F."/>
        </authorList>
    </citation>
    <scope>NUCLEOTIDE SEQUENCE [LARGE SCALE GENOMIC DNA]</scope>
</reference>
<proteinExistence type="predicted"/>
<dbReference type="InterPro" id="IPR014756">
    <property type="entry name" value="Ig_E-set"/>
</dbReference>
<comment type="caution">
    <text evidence="3">The sequence shown here is derived from an EMBL/GenBank/DDBJ whole genome shotgun (WGS) entry which is preliminary data.</text>
</comment>
<keyword evidence="2" id="KW-0732">Signal</keyword>
<dbReference type="EMBL" id="MFUU01000019">
    <property type="protein sequence ID" value="OGI85744.1"/>
    <property type="molecule type" value="Genomic_DNA"/>
</dbReference>
<keyword evidence="1" id="KW-0472">Membrane</keyword>
<accession>A0A1F6WVA4</accession>
<name>A0A1F6WVA4_9BACT</name>